<sequence>MKPFNWNSQKNQQLIEDRQISFEDILFNIQKGRLLDDIEHPNQVKYPSQRIFVVEVDEYAYLVPYVENDDEIFLKTVIPSRKATKQYLGGNS</sequence>
<name>K9YTT7_DACS8</name>
<reference evidence="1" key="1">
    <citation type="submission" date="2012-04" db="EMBL/GenBank/DDBJ databases">
        <title>Finished genome of Dactylococcopsis salina PCC 8305.</title>
        <authorList>
            <consortium name="US DOE Joint Genome Institute"/>
            <person name="Gugger M."/>
            <person name="Coursin T."/>
            <person name="Rippka R."/>
            <person name="Tandeau De Marsac N."/>
            <person name="Huntemann M."/>
            <person name="Wei C.-L."/>
            <person name="Han J."/>
            <person name="Detter J.C."/>
            <person name="Han C."/>
            <person name="Tapia R."/>
            <person name="Daligault H."/>
            <person name="Chen A."/>
            <person name="Krypides N."/>
            <person name="Mavromatis K."/>
            <person name="Markowitz V."/>
            <person name="Szeto E."/>
            <person name="Ivanova N."/>
            <person name="Ovchinnikova G."/>
            <person name="Pagani I."/>
            <person name="Pati A."/>
            <person name="Goodwin L."/>
            <person name="Peters L."/>
            <person name="Pitluck S."/>
            <person name="Woyke T."/>
            <person name="Kerfeld C."/>
        </authorList>
    </citation>
    <scope>NUCLEOTIDE SEQUENCE [LARGE SCALE GENOMIC DNA]</scope>
    <source>
        <strain evidence="1">PCC 8305</strain>
    </source>
</reference>
<dbReference type="HOGENOM" id="CLU_186687_0_0_3"/>
<dbReference type="RefSeq" id="WP_015228540.1">
    <property type="nucleotide sequence ID" value="NC_019780.1"/>
</dbReference>
<evidence type="ECO:0008006" key="3">
    <source>
        <dbReference type="Google" id="ProtNLM"/>
    </source>
</evidence>
<dbReference type="OrthoDB" id="9814045at2"/>
<proteinExistence type="predicted"/>
<gene>
    <name evidence="1" type="ORF">Dacsa_0773</name>
</gene>
<evidence type="ECO:0000313" key="1">
    <source>
        <dbReference type="EMBL" id="AFZ49528.1"/>
    </source>
</evidence>
<keyword evidence="2" id="KW-1185">Reference proteome</keyword>
<dbReference type="AlphaFoldDB" id="K9YTT7"/>
<accession>K9YTT7</accession>
<dbReference type="Proteomes" id="UP000010482">
    <property type="component" value="Chromosome"/>
</dbReference>
<dbReference type="EMBL" id="CP003944">
    <property type="protein sequence ID" value="AFZ49528.1"/>
    <property type="molecule type" value="Genomic_DNA"/>
</dbReference>
<organism evidence="1 2">
    <name type="scientific">Dactylococcopsis salina (strain PCC 8305)</name>
    <name type="common">Myxobactron salinum</name>
    <dbReference type="NCBI Taxonomy" id="13035"/>
    <lineage>
        <taxon>Bacteria</taxon>
        <taxon>Bacillati</taxon>
        <taxon>Cyanobacteriota</taxon>
        <taxon>Cyanophyceae</taxon>
        <taxon>Nodosilineales</taxon>
        <taxon>Cymatolegaceae</taxon>
        <taxon>Dactylococcopsis</taxon>
    </lineage>
</organism>
<dbReference type="KEGG" id="dsl:Dacsa_0773"/>
<dbReference type="eggNOG" id="COG2929">
    <property type="taxonomic scope" value="Bacteria"/>
</dbReference>
<dbReference type="PATRIC" id="fig|13035.3.peg.861"/>
<dbReference type="STRING" id="13035.Dacsa_0773"/>
<protein>
    <recommendedName>
        <fullName evidence="3">Toxin</fullName>
    </recommendedName>
</protein>
<evidence type="ECO:0000313" key="2">
    <source>
        <dbReference type="Proteomes" id="UP000010482"/>
    </source>
</evidence>